<protein>
    <submittedName>
        <fullName evidence="2">BH2871 protein</fullName>
    </submittedName>
</protein>
<dbReference type="AlphaFoldDB" id="Q9K8Y1"/>
<name>Q9K8Y1_HALH5</name>
<organism evidence="2 3">
    <name type="scientific">Halalkalibacterium halodurans (strain ATCC BAA-125 / DSM 18197 / FERM 7344 / JCM 9153 / C-125)</name>
    <name type="common">Bacillus halodurans</name>
    <dbReference type="NCBI Taxonomy" id="272558"/>
    <lineage>
        <taxon>Bacteria</taxon>
        <taxon>Bacillati</taxon>
        <taxon>Bacillota</taxon>
        <taxon>Bacilli</taxon>
        <taxon>Bacillales</taxon>
        <taxon>Bacillaceae</taxon>
        <taxon>Halalkalibacterium (ex Joshi et al. 2022)</taxon>
    </lineage>
</organism>
<keyword evidence="1" id="KW-1133">Transmembrane helix</keyword>
<gene>
    <name evidence="2" type="ordered locus">BH2871</name>
</gene>
<dbReference type="GeneID" id="87599751"/>
<accession>Q9K8Y1</accession>
<reference evidence="2 3" key="1">
    <citation type="journal article" date="2000" name="Nucleic Acids Res.">
        <title>Complete genome sequence of the alkaliphilic bacterium Bacillus halodurans and genomic sequence comparison with Bacillus subtilis.</title>
        <authorList>
            <person name="Takami H."/>
            <person name="Nakasone K."/>
            <person name="Takaki Y."/>
            <person name="Maeno G."/>
            <person name="Sasaki R."/>
            <person name="Masui N."/>
            <person name="Fuji F."/>
            <person name="Hirama C."/>
            <person name="Nakamura Y."/>
            <person name="Ogasawara N."/>
            <person name="Kuhara S."/>
            <person name="Horikoshi K."/>
        </authorList>
    </citation>
    <scope>NUCLEOTIDE SEQUENCE [LARGE SCALE GENOMIC DNA]</scope>
    <source>
        <strain evidence="3">ATCC BAA-125 / DSM 18197 / FERM 7344 / JCM 9153 / C-125</strain>
    </source>
</reference>
<dbReference type="Proteomes" id="UP000001258">
    <property type="component" value="Chromosome"/>
</dbReference>
<dbReference type="RefSeq" id="WP_010899018.1">
    <property type="nucleotide sequence ID" value="NC_002570.2"/>
</dbReference>
<dbReference type="eggNOG" id="ENOG50328V6">
    <property type="taxonomic scope" value="Bacteria"/>
</dbReference>
<dbReference type="KEGG" id="bha:BH2871"/>
<evidence type="ECO:0000313" key="3">
    <source>
        <dbReference type="Proteomes" id="UP000001258"/>
    </source>
</evidence>
<evidence type="ECO:0000313" key="2">
    <source>
        <dbReference type="EMBL" id="BAB06590.1"/>
    </source>
</evidence>
<sequence>MDTMDGFAYGVMQVLTVVLLVGTIGLSLFVGKIWKKNNGY</sequence>
<keyword evidence="1" id="KW-0812">Transmembrane</keyword>
<keyword evidence="3" id="KW-1185">Reference proteome</keyword>
<dbReference type="HOGENOM" id="CLU_3284930_0_0_9"/>
<proteinExistence type="predicted"/>
<evidence type="ECO:0000256" key="1">
    <source>
        <dbReference type="SAM" id="Phobius"/>
    </source>
</evidence>
<dbReference type="EMBL" id="BA000004">
    <property type="protein sequence ID" value="BAB06590.1"/>
    <property type="molecule type" value="Genomic_DNA"/>
</dbReference>
<dbReference type="PIR" id="G84008">
    <property type="entry name" value="G84008"/>
</dbReference>
<feature type="transmembrane region" description="Helical" evidence="1">
    <location>
        <begin position="6"/>
        <end position="30"/>
    </location>
</feature>
<keyword evidence="1" id="KW-0472">Membrane</keyword>